<evidence type="ECO:0000313" key="2">
    <source>
        <dbReference type="Proteomes" id="UP000831701"/>
    </source>
</evidence>
<dbReference type="EMBL" id="CM041554">
    <property type="protein sequence ID" value="KAI3351266.1"/>
    <property type="molecule type" value="Genomic_DNA"/>
</dbReference>
<comment type="caution">
    <text evidence="1">The sequence shown here is derived from an EMBL/GenBank/DDBJ whole genome shotgun (WGS) entry which is preliminary data.</text>
</comment>
<evidence type="ECO:0000313" key="1">
    <source>
        <dbReference type="EMBL" id="KAI3351266.1"/>
    </source>
</evidence>
<sequence length="1394" mass="152565">MAILFAVVARGTTILAKHAWCGGNFLEVTEQILAKIPSENNKLTYSHGSYLFHYICHDRIIYLCITDDDFERSRAFSFLSEVKKRFQTTYGSRAQTALPYAMNSEFSSTLAAQMKHHSDPRGSDRLTETQMQVDDLKGIMVRNIDLVAQRGEKLELLIDKTENLVDSSVTFKTTSRNLARAMCMKNLKLTVVIVLVCLVSMGRNANQAECTVTSPNGGLQLGVSPENHYSNLSSSPSPDSNSSISNLSDRETNSSPDINMLENCARDCSPVDNPYNSTLPQANVFCGVSMNLNQTFIATPVNGSVNFWNENLTRTNETSSEKYQTVSKNAESGSSCAVMSPDSAGKESQMNSCETSRRGSTENDSCSLSSGEMLIRSNSFCLEDQSLLVISSLEESSISQSASHPALLAESNLLSTSLPDVCENSPERVTEENVGHPCLGMTFTQAELPTEEHDSNSLVGLPNENEGGLLMTFVCETSPADCGKEAQLTSAEAELVSPFPGAFTPEQGKTFVSTLSAVQETDKDFHTSTPVQNVGNKIPSFSESPCTGIAGSPGLHPVKQKQISETPKQRLVAGVPPSASDVKKMEIRKFPKSDFSIKSKVVTRNVHQITVPGPASHHLNVNNKHPEAHRGGNIMISPAKMRSSTAVVSTINKMGNNAQKRVNTGAANMAVTMSKSSGHTDVNGQGKSRTSPPYHLTTANKHAPAVQCSNASSETEQAASSEVADDAAQHAGNETFCFSSSEISPDRSGQTDPKPTPNKCVSNKIEVRSGSALGQGRPAVLMTRPRCSSESLSSSSRPPKEKRTTGRFSASFTVPKVDTHLSQTKTGSKNCSSQNKQAVQSEATNSPAENSTREVKKISLVAESSKSTTAGASWDESKSKFRSRPSPRRTKGASVSQPPAASPRPATVSTRQRQGILGRDEIRTSKAAGTPQSKQKSGIGSQRGQATGEPSFGTASTASIKPQLNGSRPPQTPARFSLTGPSPTPASRLPRKTLGPFRSFTQSSDDTELSEVDKNKPKAGSRQQHPQQPASQPNQTNGPPDVIPASVAKSGKKDQSIQQLRGLLAANNCRFEAVAIVLQQTLAERDEATRQRRELSQELVSLREQLVCSVQSSERLEKEKDELRVALEEALQKVQEQHQKDLEELEQKLQSFYQAEWDKVHLTYQEEADKCKTLMEQQMGELKANHEVMKLELESSHTEQLQCVVNSSSMKCHWKRQIEELTEENSSLMEKLRAEENRRKELAEKSQKDSHTLYLEQELESLKVVLDIKNKQLHQQEKKLMEIDKLKEKNVKLDESLKKVQQENEDLKARMDRHAALSRQLSTEQAVLQESLNKESKVNKRLSMENEELLWKLHNGDLSSPRKVSPSSTSPSHSFSLQSPRSSGLFSSPPVSPR</sequence>
<gene>
    <name evidence="1" type="ORF">L3Q82_005818</name>
</gene>
<reference evidence="1" key="1">
    <citation type="submission" date="2022-04" db="EMBL/GenBank/DDBJ databases">
        <title>Jade perch genome.</title>
        <authorList>
            <person name="Chao B."/>
        </authorList>
    </citation>
    <scope>NUCLEOTIDE SEQUENCE</scope>
    <source>
        <strain evidence="1">CB-2022</strain>
    </source>
</reference>
<organism evidence="1 2">
    <name type="scientific">Scortum barcoo</name>
    <name type="common">barcoo grunter</name>
    <dbReference type="NCBI Taxonomy" id="214431"/>
    <lineage>
        <taxon>Eukaryota</taxon>
        <taxon>Metazoa</taxon>
        <taxon>Chordata</taxon>
        <taxon>Craniata</taxon>
        <taxon>Vertebrata</taxon>
        <taxon>Euteleostomi</taxon>
        <taxon>Actinopterygii</taxon>
        <taxon>Neopterygii</taxon>
        <taxon>Teleostei</taxon>
        <taxon>Neoteleostei</taxon>
        <taxon>Acanthomorphata</taxon>
        <taxon>Eupercaria</taxon>
        <taxon>Centrarchiformes</taxon>
        <taxon>Terapontoidei</taxon>
        <taxon>Terapontidae</taxon>
        <taxon>Scortum</taxon>
    </lineage>
</organism>
<keyword evidence="2" id="KW-1185">Reference proteome</keyword>
<accession>A0ACB8V6J5</accession>
<name>A0ACB8V6J5_9TELE</name>
<protein>
    <submittedName>
        <fullName evidence="1">Uncharacterized protein</fullName>
    </submittedName>
</protein>
<dbReference type="Proteomes" id="UP000831701">
    <property type="component" value="Chromosome 24"/>
</dbReference>
<proteinExistence type="predicted"/>